<evidence type="ECO:0000313" key="2">
    <source>
        <dbReference type="EMBL" id="QKZ06187.1"/>
    </source>
</evidence>
<evidence type="ECO:0000313" key="3">
    <source>
        <dbReference type="Proteomes" id="UP000509568"/>
    </source>
</evidence>
<dbReference type="KEGG" id="pez:HWQ56_21375"/>
<dbReference type="Proteomes" id="UP000509568">
    <property type="component" value="Chromosome"/>
</dbReference>
<keyword evidence="3" id="KW-1185">Reference proteome</keyword>
<reference evidence="2 3" key="1">
    <citation type="submission" date="2020-06" db="EMBL/GenBank/DDBJ databases">
        <title>Pseudomonas eucalypticola sp. nov., an endophyte of Eucalyptus dunnii leaves with biocontrol ability of eucalyptus leaf blight.</title>
        <authorList>
            <person name="Liu Y."/>
            <person name="Song Z."/>
            <person name="Zeng H."/>
            <person name="Lu M."/>
            <person name="Wang X."/>
            <person name="Lian X."/>
            <person name="Zhang Q."/>
        </authorList>
    </citation>
    <scope>NUCLEOTIDE SEQUENCE [LARGE SCALE GENOMIC DNA]</scope>
    <source>
        <strain evidence="2 3">NP-1</strain>
    </source>
</reference>
<feature type="signal peptide" evidence="1">
    <location>
        <begin position="1"/>
        <end position="17"/>
    </location>
</feature>
<evidence type="ECO:0008006" key="4">
    <source>
        <dbReference type="Google" id="ProtNLM"/>
    </source>
</evidence>
<proteinExistence type="predicted"/>
<gene>
    <name evidence="2" type="ORF">HWQ56_21375</name>
</gene>
<sequence>MKGLLLAAFCVALSGCAASMSSHEIRGVATLHINCSGITSSWDKCYERAEQACGSSGYNVLAKTTDLTDDTPDYPFGINPAGLSSRSLVVKCKQS</sequence>
<feature type="chain" id="PRO_5029007658" description="Lipoprotein" evidence="1">
    <location>
        <begin position="18"/>
        <end position="95"/>
    </location>
</feature>
<name>A0A7D5H225_9PSED</name>
<organism evidence="2 3">
    <name type="scientific">Pseudomonas eucalypticola</name>
    <dbReference type="NCBI Taxonomy" id="2599595"/>
    <lineage>
        <taxon>Bacteria</taxon>
        <taxon>Pseudomonadati</taxon>
        <taxon>Pseudomonadota</taxon>
        <taxon>Gammaproteobacteria</taxon>
        <taxon>Pseudomonadales</taxon>
        <taxon>Pseudomonadaceae</taxon>
        <taxon>Pseudomonas</taxon>
    </lineage>
</organism>
<dbReference type="EMBL" id="CP056030">
    <property type="protein sequence ID" value="QKZ06187.1"/>
    <property type="molecule type" value="Genomic_DNA"/>
</dbReference>
<dbReference type="RefSeq" id="WP_158152661.1">
    <property type="nucleotide sequence ID" value="NZ_CP056030.1"/>
</dbReference>
<protein>
    <recommendedName>
        <fullName evidence="4">Lipoprotein</fullName>
    </recommendedName>
</protein>
<keyword evidence="1" id="KW-0732">Signal</keyword>
<evidence type="ECO:0000256" key="1">
    <source>
        <dbReference type="SAM" id="SignalP"/>
    </source>
</evidence>
<dbReference type="PROSITE" id="PS51257">
    <property type="entry name" value="PROKAR_LIPOPROTEIN"/>
    <property type="match status" value="1"/>
</dbReference>
<accession>A0A7D5H225</accession>
<dbReference type="AlphaFoldDB" id="A0A7D5H225"/>